<evidence type="ECO:0000313" key="8">
    <source>
        <dbReference type="EMBL" id="EOM75639.1"/>
    </source>
</evidence>
<evidence type="ECO:0000256" key="2">
    <source>
        <dbReference type="ARBA" id="ARBA00022475"/>
    </source>
</evidence>
<keyword evidence="5 7" id="KW-0472">Membrane</keyword>
<name>R7WNR0_9NOCA</name>
<sequence>MPERTASGKSLSRNSLALTVSAAVTGVTGLLYWLLAARLYPAREVGAASAVITTATMLAAFGNLSLGALFERFLPEAGARARAMLTRGFTVGALCGAVLGAGFVVVGPADEMFTGPLDAALFPLAVAILSGFALLDHTVVGLREAGWAATKNIVHSVAKLVALVAFAFTASRAGMVWTWLLLAAGCAVVLAVVVARRVGTEYRDGPVTLPPRREMRGFLAASYGIYVVGAIAPLVLPIVVIATLGAEANAYFAICWSLVSAVLVLMTMLTGPFVASVVSAPEAERAPAIRRETRRYVTILGAVAVAGVLGCAGIAPMLLGLLDPAYQEEGVPLLRIVAWAFPLAIVALVYNALARVTRRLRLAVGVQLLVAVVVLGGSALFLPEHGIRAIGWSYVVAEALAAVVLVVPLRRMLRSAAQPIGAASGAGSNSPSDSISRSSDSIGA</sequence>
<dbReference type="Proteomes" id="UP000013525">
    <property type="component" value="Unassembled WGS sequence"/>
</dbReference>
<keyword evidence="2" id="KW-1003">Cell membrane</keyword>
<feature type="transmembrane region" description="Helical" evidence="7">
    <location>
        <begin position="47"/>
        <end position="70"/>
    </location>
</feature>
<feature type="transmembrane region" description="Helical" evidence="7">
    <location>
        <begin position="360"/>
        <end position="383"/>
    </location>
</feature>
<evidence type="ECO:0000256" key="4">
    <source>
        <dbReference type="ARBA" id="ARBA00022989"/>
    </source>
</evidence>
<dbReference type="GO" id="GO:0005886">
    <property type="term" value="C:plasma membrane"/>
    <property type="evidence" value="ECO:0007669"/>
    <property type="project" value="UniProtKB-SubCell"/>
</dbReference>
<gene>
    <name evidence="8" type="ORF">Rrhod_3099</name>
</gene>
<organism evidence="8 9">
    <name type="scientific">Rhodococcus rhodnii LMG 5362</name>
    <dbReference type="NCBI Taxonomy" id="1273125"/>
    <lineage>
        <taxon>Bacteria</taxon>
        <taxon>Bacillati</taxon>
        <taxon>Actinomycetota</taxon>
        <taxon>Actinomycetes</taxon>
        <taxon>Mycobacteriales</taxon>
        <taxon>Nocardiaceae</taxon>
        <taxon>Rhodococcus</taxon>
    </lineage>
</organism>
<reference evidence="8 9" key="1">
    <citation type="journal article" date="2013" name="Genome Announc.">
        <title>Draft Genome Sequence of Rhodococcus rhodnii Strain LMG5362, a Symbiont of Rhodnius prolixus (Hemiptera, Reduviidae, Triatominae), the Principle Vector of Trypanosoma cruzi.</title>
        <authorList>
            <person name="Pachebat J.A."/>
            <person name="van Keulen G."/>
            <person name="Whitten M.M."/>
            <person name="Girdwood S."/>
            <person name="Del Sol R."/>
            <person name="Dyson P.J."/>
            <person name="Facey P.D."/>
        </authorList>
    </citation>
    <scope>NUCLEOTIDE SEQUENCE [LARGE SCALE GENOMIC DNA]</scope>
    <source>
        <strain evidence="8 9">LMG 5362</strain>
    </source>
</reference>
<dbReference type="EMBL" id="APMY01000093">
    <property type="protein sequence ID" value="EOM75639.1"/>
    <property type="molecule type" value="Genomic_DNA"/>
</dbReference>
<feature type="transmembrane region" description="Helical" evidence="7">
    <location>
        <begin position="91"/>
        <end position="109"/>
    </location>
</feature>
<feature type="transmembrane region" description="Helical" evidence="7">
    <location>
        <begin position="16"/>
        <end position="35"/>
    </location>
</feature>
<keyword evidence="4 7" id="KW-1133">Transmembrane helix</keyword>
<evidence type="ECO:0000256" key="6">
    <source>
        <dbReference type="SAM" id="MobiDB-lite"/>
    </source>
</evidence>
<evidence type="ECO:0008006" key="10">
    <source>
        <dbReference type="Google" id="ProtNLM"/>
    </source>
</evidence>
<feature type="transmembrane region" description="Helical" evidence="7">
    <location>
        <begin position="333"/>
        <end position="353"/>
    </location>
</feature>
<protein>
    <recommendedName>
        <fullName evidence="10">Polysaccharide biosynthesis protein C-terminal domain-containing protein</fullName>
    </recommendedName>
</protein>
<feature type="transmembrane region" description="Helical" evidence="7">
    <location>
        <begin position="152"/>
        <end position="170"/>
    </location>
</feature>
<comment type="caution">
    <text evidence="8">The sequence shown here is derived from an EMBL/GenBank/DDBJ whole genome shotgun (WGS) entry which is preliminary data.</text>
</comment>
<evidence type="ECO:0000256" key="3">
    <source>
        <dbReference type="ARBA" id="ARBA00022692"/>
    </source>
</evidence>
<feature type="transmembrane region" description="Helical" evidence="7">
    <location>
        <begin position="176"/>
        <end position="196"/>
    </location>
</feature>
<keyword evidence="9" id="KW-1185">Reference proteome</keyword>
<dbReference type="PANTHER" id="PTHR30250:SF11">
    <property type="entry name" value="O-ANTIGEN TRANSPORTER-RELATED"/>
    <property type="match status" value="1"/>
</dbReference>
<dbReference type="PANTHER" id="PTHR30250">
    <property type="entry name" value="PST FAMILY PREDICTED COLANIC ACID TRANSPORTER"/>
    <property type="match status" value="1"/>
</dbReference>
<evidence type="ECO:0000313" key="9">
    <source>
        <dbReference type="Proteomes" id="UP000013525"/>
    </source>
</evidence>
<comment type="subcellular location">
    <subcellularLocation>
        <location evidence="1">Cell membrane</location>
        <topology evidence="1">Multi-pass membrane protein</topology>
    </subcellularLocation>
</comment>
<feature type="transmembrane region" description="Helical" evidence="7">
    <location>
        <begin position="121"/>
        <end position="140"/>
    </location>
</feature>
<dbReference type="InterPro" id="IPR050833">
    <property type="entry name" value="Poly_Biosynth_Transport"/>
</dbReference>
<feature type="transmembrane region" description="Helical" evidence="7">
    <location>
        <begin position="389"/>
        <end position="409"/>
    </location>
</feature>
<evidence type="ECO:0000256" key="7">
    <source>
        <dbReference type="SAM" id="Phobius"/>
    </source>
</evidence>
<evidence type="ECO:0000256" key="5">
    <source>
        <dbReference type="ARBA" id="ARBA00023136"/>
    </source>
</evidence>
<feature type="transmembrane region" description="Helical" evidence="7">
    <location>
        <begin position="296"/>
        <end position="321"/>
    </location>
</feature>
<keyword evidence="3 7" id="KW-0812">Transmembrane</keyword>
<dbReference type="RefSeq" id="WP_010839135.1">
    <property type="nucleotide sequence ID" value="NZ_APMY01000093.1"/>
</dbReference>
<proteinExistence type="predicted"/>
<evidence type="ECO:0000256" key="1">
    <source>
        <dbReference type="ARBA" id="ARBA00004651"/>
    </source>
</evidence>
<feature type="region of interest" description="Disordered" evidence="6">
    <location>
        <begin position="421"/>
        <end position="444"/>
    </location>
</feature>
<dbReference type="eggNOG" id="COG2244">
    <property type="taxonomic scope" value="Bacteria"/>
</dbReference>
<dbReference type="AlphaFoldDB" id="R7WNR0"/>
<feature type="transmembrane region" description="Helical" evidence="7">
    <location>
        <begin position="217"/>
        <end position="244"/>
    </location>
</feature>
<feature type="transmembrane region" description="Helical" evidence="7">
    <location>
        <begin position="250"/>
        <end position="275"/>
    </location>
</feature>
<accession>R7WNR0</accession>
<dbReference type="PATRIC" id="fig|1273125.3.peg.2947"/>